<dbReference type="AlphaFoldDB" id="A0A941IP27"/>
<evidence type="ECO:0000313" key="9">
    <source>
        <dbReference type="Proteomes" id="UP000675781"/>
    </source>
</evidence>
<evidence type="ECO:0000256" key="1">
    <source>
        <dbReference type="ARBA" id="ARBA00010641"/>
    </source>
</evidence>
<dbReference type="InterPro" id="IPR013249">
    <property type="entry name" value="RNA_pol_sigma70_r4_t2"/>
</dbReference>
<keyword evidence="9" id="KW-1185">Reference proteome</keyword>
<accession>A0A941IP27</accession>
<keyword evidence="4" id="KW-0238">DNA-binding</keyword>
<dbReference type="GO" id="GO:0006352">
    <property type="term" value="P:DNA-templated transcription initiation"/>
    <property type="evidence" value="ECO:0007669"/>
    <property type="project" value="InterPro"/>
</dbReference>
<dbReference type="Proteomes" id="UP000675781">
    <property type="component" value="Unassembled WGS sequence"/>
</dbReference>
<name>A0A941IP27_9ACTN</name>
<dbReference type="Gene3D" id="1.10.10.10">
    <property type="entry name" value="Winged helix-like DNA-binding domain superfamily/Winged helix DNA-binding domain"/>
    <property type="match status" value="1"/>
</dbReference>
<keyword evidence="3" id="KW-0731">Sigma factor</keyword>
<evidence type="ECO:0000256" key="4">
    <source>
        <dbReference type="ARBA" id="ARBA00023125"/>
    </source>
</evidence>
<dbReference type="InterPro" id="IPR013325">
    <property type="entry name" value="RNA_pol_sigma_r2"/>
</dbReference>
<keyword evidence="2" id="KW-0805">Transcription regulation</keyword>
<dbReference type="InterPro" id="IPR036388">
    <property type="entry name" value="WH-like_DNA-bd_sf"/>
</dbReference>
<feature type="domain" description="RNA polymerase sigma factor 70 region 4 type 2" evidence="7">
    <location>
        <begin position="105"/>
        <end position="154"/>
    </location>
</feature>
<evidence type="ECO:0000259" key="7">
    <source>
        <dbReference type="Pfam" id="PF08281"/>
    </source>
</evidence>
<reference evidence="8" key="1">
    <citation type="submission" date="2021-04" db="EMBL/GenBank/DDBJ databases">
        <title>Genome based classification of Actinospica acidithermotolerans sp. nov., an actinobacterium isolated from an Indonesian hot spring.</title>
        <authorList>
            <person name="Kusuma A.B."/>
            <person name="Putra K.E."/>
            <person name="Nafisah S."/>
            <person name="Loh J."/>
            <person name="Nouioui I."/>
            <person name="Goodfellow M."/>
        </authorList>
    </citation>
    <scope>NUCLEOTIDE SEQUENCE</scope>
    <source>
        <strain evidence="8">CSCA 57</strain>
    </source>
</reference>
<organism evidence="8 9">
    <name type="scientific">Actinospica durhamensis</name>
    <dbReference type="NCBI Taxonomy" id="1508375"/>
    <lineage>
        <taxon>Bacteria</taxon>
        <taxon>Bacillati</taxon>
        <taxon>Actinomycetota</taxon>
        <taxon>Actinomycetes</taxon>
        <taxon>Catenulisporales</taxon>
        <taxon>Actinospicaceae</taxon>
        <taxon>Actinospica</taxon>
    </lineage>
</organism>
<dbReference type="GO" id="GO:0016987">
    <property type="term" value="F:sigma factor activity"/>
    <property type="evidence" value="ECO:0007669"/>
    <property type="project" value="UniProtKB-KW"/>
</dbReference>
<sequence length="169" mass="18468">MRGVDHEPEEDFAEFYRACADACLRAVYASVGDRALAEDLTAEAFARAYASWRTISRHPAPTAWVVRTALNTHVSWWRRRKREVAWSDGLDLAAAAEPALALDPAILAALWNLPTRQRQVLALRIFLDLDTETTASALGIAPGTVTAHLSRATATLRGALASAREQEAS</sequence>
<comment type="caution">
    <text evidence="8">The sequence shown here is derived from an EMBL/GenBank/DDBJ whole genome shotgun (WGS) entry which is preliminary data.</text>
</comment>
<evidence type="ECO:0000256" key="2">
    <source>
        <dbReference type="ARBA" id="ARBA00023015"/>
    </source>
</evidence>
<evidence type="ECO:0000256" key="5">
    <source>
        <dbReference type="ARBA" id="ARBA00023163"/>
    </source>
</evidence>
<keyword evidence="5" id="KW-0804">Transcription</keyword>
<dbReference type="InterPro" id="IPR007627">
    <property type="entry name" value="RNA_pol_sigma70_r2"/>
</dbReference>
<evidence type="ECO:0000256" key="3">
    <source>
        <dbReference type="ARBA" id="ARBA00023082"/>
    </source>
</evidence>
<dbReference type="Gene3D" id="1.10.1740.10">
    <property type="match status" value="1"/>
</dbReference>
<dbReference type="Pfam" id="PF08281">
    <property type="entry name" value="Sigma70_r4_2"/>
    <property type="match status" value="1"/>
</dbReference>
<dbReference type="PANTHER" id="PTHR43133:SF50">
    <property type="entry name" value="ECF RNA POLYMERASE SIGMA FACTOR SIGM"/>
    <property type="match status" value="1"/>
</dbReference>
<protein>
    <submittedName>
        <fullName evidence="8">SigE family RNA polymerase sigma factor</fullName>
    </submittedName>
</protein>
<dbReference type="NCBIfam" id="TIGR02937">
    <property type="entry name" value="sigma70-ECF"/>
    <property type="match status" value="1"/>
</dbReference>
<dbReference type="EMBL" id="JAGSOG010000014">
    <property type="protein sequence ID" value="MBR7832677.1"/>
    <property type="molecule type" value="Genomic_DNA"/>
</dbReference>
<dbReference type="InterPro" id="IPR039425">
    <property type="entry name" value="RNA_pol_sigma-70-like"/>
</dbReference>
<gene>
    <name evidence="8" type="ORF">KDL01_05365</name>
</gene>
<proteinExistence type="inferred from homology"/>
<dbReference type="InterPro" id="IPR013324">
    <property type="entry name" value="RNA_pol_sigma_r3/r4-like"/>
</dbReference>
<dbReference type="GO" id="GO:0003677">
    <property type="term" value="F:DNA binding"/>
    <property type="evidence" value="ECO:0007669"/>
    <property type="project" value="UniProtKB-KW"/>
</dbReference>
<dbReference type="SUPFAM" id="SSF88659">
    <property type="entry name" value="Sigma3 and sigma4 domains of RNA polymerase sigma factors"/>
    <property type="match status" value="1"/>
</dbReference>
<comment type="similarity">
    <text evidence="1">Belongs to the sigma-70 factor family. ECF subfamily.</text>
</comment>
<dbReference type="Pfam" id="PF04542">
    <property type="entry name" value="Sigma70_r2"/>
    <property type="match status" value="1"/>
</dbReference>
<evidence type="ECO:0000259" key="6">
    <source>
        <dbReference type="Pfam" id="PF04542"/>
    </source>
</evidence>
<dbReference type="RefSeq" id="WP_212527207.1">
    <property type="nucleotide sequence ID" value="NZ_JAGSOG010000014.1"/>
</dbReference>
<dbReference type="InterPro" id="IPR014284">
    <property type="entry name" value="RNA_pol_sigma-70_dom"/>
</dbReference>
<dbReference type="SUPFAM" id="SSF88946">
    <property type="entry name" value="Sigma2 domain of RNA polymerase sigma factors"/>
    <property type="match status" value="1"/>
</dbReference>
<feature type="domain" description="RNA polymerase sigma-70 region 2" evidence="6">
    <location>
        <begin position="16"/>
        <end position="82"/>
    </location>
</feature>
<dbReference type="PANTHER" id="PTHR43133">
    <property type="entry name" value="RNA POLYMERASE ECF-TYPE SIGMA FACTO"/>
    <property type="match status" value="1"/>
</dbReference>
<evidence type="ECO:0000313" key="8">
    <source>
        <dbReference type="EMBL" id="MBR7832677.1"/>
    </source>
</evidence>